<gene>
    <name evidence="1" type="ORF">KTU01_25250</name>
</gene>
<dbReference type="EMBL" id="BJZS01000087">
    <property type="protein sequence ID" value="GEO96402.1"/>
    <property type="molecule type" value="Genomic_DNA"/>
</dbReference>
<accession>A0A512IFC8</accession>
<keyword evidence="2" id="KW-1185">Reference proteome</keyword>
<proteinExistence type="predicted"/>
<reference evidence="1 2" key="1">
    <citation type="submission" date="2019-07" db="EMBL/GenBank/DDBJ databases">
        <title>Whole genome shotgun sequence of Kocuria turfanensis NBRC 107627.</title>
        <authorList>
            <person name="Hosoyama A."/>
            <person name="Uohara A."/>
            <person name="Ohji S."/>
            <person name="Ichikawa N."/>
        </authorList>
    </citation>
    <scope>NUCLEOTIDE SEQUENCE [LARGE SCALE GENOMIC DNA]</scope>
    <source>
        <strain evidence="1 2">NBRC 107627</strain>
    </source>
</reference>
<name>A0A512IFC8_9MICC</name>
<evidence type="ECO:0000313" key="1">
    <source>
        <dbReference type="EMBL" id="GEO96402.1"/>
    </source>
</evidence>
<organism evidence="1 2">
    <name type="scientific">Kocuria turfanensis</name>
    <dbReference type="NCBI Taxonomy" id="388357"/>
    <lineage>
        <taxon>Bacteria</taxon>
        <taxon>Bacillati</taxon>
        <taxon>Actinomycetota</taxon>
        <taxon>Actinomycetes</taxon>
        <taxon>Micrococcales</taxon>
        <taxon>Micrococcaceae</taxon>
        <taxon>Kocuria</taxon>
    </lineage>
</organism>
<sequence length="71" mass="7832">MQLSKTIGAAAAGTIDRPVNPAAASTAIPAVIFFIVSPLNESKWMYLDPMDWDRLLWGHHDFPVVAVLWNP</sequence>
<dbReference type="Proteomes" id="UP000321103">
    <property type="component" value="Unassembled WGS sequence"/>
</dbReference>
<comment type="caution">
    <text evidence="1">The sequence shown here is derived from an EMBL/GenBank/DDBJ whole genome shotgun (WGS) entry which is preliminary data.</text>
</comment>
<dbReference type="AlphaFoldDB" id="A0A512IFC8"/>
<protein>
    <submittedName>
        <fullName evidence="1">Uncharacterized protein</fullName>
    </submittedName>
</protein>
<evidence type="ECO:0000313" key="2">
    <source>
        <dbReference type="Proteomes" id="UP000321103"/>
    </source>
</evidence>